<evidence type="ECO:0000259" key="5">
    <source>
        <dbReference type="Pfam" id="PF08281"/>
    </source>
</evidence>
<evidence type="ECO:0000256" key="3">
    <source>
        <dbReference type="ARBA" id="ARBA00023082"/>
    </source>
</evidence>
<gene>
    <name evidence="6" type="ORF">Q0590_01990</name>
</gene>
<dbReference type="InterPro" id="IPR036388">
    <property type="entry name" value="WH-like_DNA-bd_sf"/>
</dbReference>
<dbReference type="Gene3D" id="1.10.1740.10">
    <property type="match status" value="1"/>
</dbReference>
<protein>
    <submittedName>
        <fullName evidence="6">Sigma-70 family RNA polymerase sigma factor</fullName>
    </submittedName>
</protein>
<feature type="domain" description="RNA polymerase sigma factor 70 region 4 type 2" evidence="5">
    <location>
        <begin position="141"/>
        <end position="192"/>
    </location>
</feature>
<dbReference type="InterPro" id="IPR013324">
    <property type="entry name" value="RNA_pol_sigma_r3/r4-like"/>
</dbReference>
<keyword evidence="2" id="KW-0805">Transcription regulation</keyword>
<evidence type="ECO:0000313" key="6">
    <source>
        <dbReference type="EMBL" id="MDO1444999.1"/>
    </source>
</evidence>
<dbReference type="SUPFAM" id="SSF88659">
    <property type="entry name" value="Sigma3 and sigma4 domains of RNA polymerase sigma factors"/>
    <property type="match status" value="1"/>
</dbReference>
<dbReference type="CDD" id="cd06171">
    <property type="entry name" value="Sigma70_r4"/>
    <property type="match status" value="1"/>
</dbReference>
<dbReference type="Gene3D" id="1.10.10.10">
    <property type="entry name" value="Winged helix-like DNA-binding domain superfamily/Winged helix DNA-binding domain"/>
    <property type="match status" value="1"/>
</dbReference>
<dbReference type="SUPFAM" id="SSF88946">
    <property type="entry name" value="Sigma2 domain of RNA polymerase sigma factors"/>
    <property type="match status" value="1"/>
</dbReference>
<comment type="similarity">
    <text evidence="1">Belongs to the sigma-70 factor family. ECF subfamily.</text>
</comment>
<dbReference type="Proteomes" id="UP001168528">
    <property type="component" value="Unassembled WGS sequence"/>
</dbReference>
<evidence type="ECO:0000313" key="7">
    <source>
        <dbReference type="Proteomes" id="UP001168528"/>
    </source>
</evidence>
<keyword evidence="7" id="KW-1185">Reference proteome</keyword>
<evidence type="ECO:0000256" key="1">
    <source>
        <dbReference type="ARBA" id="ARBA00010641"/>
    </source>
</evidence>
<comment type="caution">
    <text evidence="6">The sequence shown here is derived from an EMBL/GenBank/DDBJ whole genome shotgun (WGS) entry which is preliminary data.</text>
</comment>
<dbReference type="InterPro" id="IPR014284">
    <property type="entry name" value="RNA_pol_sigma-70_dom"/>
</dbReference>
<dbReference type="InterPro" id="IPR039425">
    <property type="entry name" value="RNA_pol_sigma-70-like"/>
</dbReference>
<dbReference type="PANTHER" id="PTHR43133:SF46">
    <property type="entry name" value="RNA POLYMERASE SIGMA-70 FACTOR ECF SUBFAMILY"/>
    <property type="match status" value="1"/>
</dbReference>
<evidence type="ECO:0000256" key="4">
    <source>
        <dbReference type="ARBA" id="ARBA00023163"/>
    </source>
</evidence>
<name>A0ABT8R0S5_9BACT</name>
<dbReference type="EMBL" id="JAUKPO010000001">
    <property type="protein sequence ID" value="MDO1444999.1"/>
    <property type="molecule type" value="Genomic_DNA"/>
</dbReference>
<sequence length="213" mass="25107">MTIPLQAQSVKTKAVALSNEPDIWKAFKEGDQQAYACIFKCYKDVLYNYGLTLVADEELICDCIQELFIDLWVKREKLSQINSIRYYLLVSFRRLLIAKLEHFRKSSFSFNEAVLYKHLDPTGSADMDLIHEQLLSQQYHKLSATVDHLPKRQKEALYLRYYEKLSYEEVMQLMSLSYKSVRNLVSLAIQTLRKELNKHDFIYSFSLVFSMIF</sequence>
<dbReference type="InterPro" id="IPR013325">
    <property type="entry name" value="RNA_pol_sigma_r2"/>
</dbReference>
<dbReference type="Pfam" id="PF08281">
    <property type="entry name" value="Sigma70_r4_2"/>
    <property type="match status" value="1"/>
</dbReference>
<dbReference type="PANTHER" id="PTHR43133">
    <property type="entry name" value="RNA POLYMERASE ECF-TYPE SIGMA FACTO"/>
    <property type="match status" value="1"/>
</dbReference>
<organism evidence="6 7">
    <name type="scientific">Rhodocytophaga aerolata</name>
    <dbReference type="NCBI Taxonomy" id="455078"/>
    <lineage>
        <taxon>Bacteria</taxon>
        <taxon>Pseudomonadati</taxon>
        <taxon>Bacteroidota</taxon>
        <taxon>Cytophagia</taxon>
        <taxon>Cytophagales</taxon>
        <taxon>Rhodocytophagaceae</taxon>
        <taxon>Rhodocytophaga</taxon>
    </lineage>
</organism>
<keyword evidence="3" id="KW-0731">Sigma factor</keyword>
<evidence type="ECO:0000256" key="2">
    <source>
        <dbReference type="ARBA" id="ARBA00023015"/>
    </source>
</evidence>
<accession>A0ABT8R0S5</accession>
<keyword evidence="4" id="KW-0804">Transcription</keyword>
<reference evidence="6" key="1">
    <citation type="submission" date="2023-07" db="EMBL/GenBank/DDBJ databases">
        <title>The genome sequence of Rhodocytophaga aerolata KACC 12507.</title>
        <authorList>
            <person name="Zhang X."/>
        </authorList>
    </citation>
    <scope>NUCLEOTIDE SEQUENCE</scope>
    <source>
        <strain evidence="6">KACC 12507</strain>
    </source>
</reference>
<dbReference type="NCBIfam" id="TIGR02937">
    <property type="entry name" value="sigma70-ECF"/>
    <property type="match status" value="1"/>
</dbReference>
<dbReference type="RefSeq" id="WP_302035798.1">
    <property type="nucleotide sequence ID" value="NZ_JAUKPO010000001.1"/>
</dbReference>
<dbReference type="InterPro" id="IPR013249">
    <property type="entry name" value="RNA_pol_sigma70_r4_t2"/>
</dbReference>
<proteinExistence type="inferred from homology"/>